<accession>A0ABU9UAK4</accession>
<protein>
    <submittedName>
        <fullName evidence="4">Flagellar filament outer layer protein FlaA</fullName>
    </submittedName>
</protein>
<dbReference type="RefSeq" id="WP_420069149.1">
    <property type="nucleotide sequence ID" value="NZ_JBCHKQ010000002.1"/>
</dbReference>
<name>A0ABU9UAK4_9SPIR</name>
<proteinExistence type="predicted"/>
<evidence type="ECO:0000313" key="5">
    <source>
        <dbReference type="Proteomes" id="UP001466331"/>
    </source>
</evidence>
<dbReference type="EMBL" id="JBCHKQ010000002">
    <property type="protein sequence ID" value="MEM5947698.1"/>
    <property type="molecule type" value="Genomic_DNA"/>
</dbReference>
<evidence type="ECO:0000256" key="3">
    <source>
        <dbReference type="ARBA" id="ARBA00023143"/>
    </source>
</evidence>
<keyword evidence="4" id="KW-0969">Cilium</keyword>
<keyword evidence="4" id="KW-0966">Cell projection</keyword>
<gene>
    <name evidence="4" type="ORF">WKV44_03985</name>
</gene>
<dbReference type="InterPro" id="IPR006714">
    <property type="entry name" value="FlaA"/>
</dbReference>
<evidence type="ECO:0000256" key="1">
    <source>
        <dbReference type="ARBA" id="ARBA00004631"/>
    </source>
</evidence>
<keyword evidence="4" id="KW-0282">Flagellum</keyword>
<evidence type="ECO:0000313" key="4">
    <source>
        <dbReference type="EMBL" id="MEM5947698.1"/>
    </source>
</evidence>
<sequence>MKRIFILLVVTLLVAGSMGIFAEESVLIDFSTLAADYPADNPVENEATMVDYSTVAGAGFSDEDKALMKTSLAINNWEVHLNSSAQFVLTTTNSYVRAATVKDTAPKYPGETIMGVRVNFPTAPFNAWAVIQPPFEIPAYADKTQVGADGTLTVPQEEVGKGTKFHGYGVVTNVGVIKSVHVDVRGLNFPHGLSVILQDQNGENHEIFLGYLNFDGWKEMVWENPNYVTDVRNRELKVYPLYPNLRPLVKLIGFRIYKDGAMDGGDFLAYIKDVKVVYDKAVLDLEEDIDHEAVWGILQKREEARRTAEMKRLGNLQVLRFLEKKKMHADAAESTGNQGAAQ</sequence>
<evidence type="ECO:0000256" key="2">
    <source>
        <dbReference type="ARBA" id="ARBA00022764"/>
    </source>
</evidence>
<comment type="subcellular location">
    <subcellularLocation>
        <location evidence="1">Periplasmic flagellum</location>
    </subcellularLocation>
</comment>
<organism evidence="4 5">
    <name type="scientific">Rarispira pelagica</name>
    <dbReference type="NCBI Taxonomy" id="3141764"/>
    <lineage>
        <taxon>Bacteria</taxon>
        <taxon>Pseudomonadati</taxon>
        <taxon>Spirochaetota</taxon>
        <taxon>Spirochaetia</taxon>
        <taxon>Winmispirales</taxon>
        <taxon>Winmispiraceae</taxon>
        <taxon>Rarispira</taxon>
    </lineage>
</organism>
<keyword evidence="2" id="KW-0574">Periplasm</keyword>
<dbReference type="Proteomes" id="UP001466331">
    <property type="component" value="Unassembled WGS sequence"/>
</dbReference>
<dbReference type="Pfam" id="PF04620">
    <property type="entry name" value="FlaA"/>
    <property type="match status" value="1"/>
</dbReference>
<keyword evidence="3" id="KW-0975">Bacterial flagellum</keyword>
<comment type="caution">
    <text evidence="4">The sequence shown here is derived from an EMBL/GenBank/DDBJ whole genome shotgun (WGS) entry which is preliminary data.</text>
</comment>
<reference evidence="4 5" key="1">
    <citation type="submission" date="2024-03" db="EMBL/GenBank/DDBJ databases">
        <title>Ignisphaera cupida sp. nov., a hyperthermophilic hydrolytic archaeon from a hot spring of Kamchatka, and proposal of Ignisphaeraceae fam. nov.</title>
        <authorList>
            <person name="Podosokorskaya O.A."/>
            <person name="Elcheninov A.G."/>
            <person name="Maltseva A.I."/>
            <person name="Zayulina K.S."/>
            <person name="Novikov A."/>
            <person name="Merkel A.Y."/>
        </authorList>
    </citation>
    <scope>NUCLEOTIDE SEQUENCE [LARGE SCALE GENOMIC DNA]</scope>
    <source>
        <strain evidence="4 5">38H-sp</strain>
    </source>
</reference>
<keyword evidence="5" id="KW-1185">Reference proteome</keyword>